<dbReference type="OrthoDB" id="41343at10239"/>
<dbReference type="Proteomes" id="UP000226384">
    <property type="component" value="Segment"/>
</dbReference>
<dbReference type="EMBL" id="KU686212">
    <property type="protein sequence ID" value="AOV61971.1"/>
    <property type="molecule type" value="Genomic_DNA"/>
</dbReference>
<accession>A0A1D8KUG6</accession>
<evidence type="ECO:0000313" key="2">
    <source>
        <dbReference type="EMBL" id="AOV62237.1"/>
    </source>
</evidence>
<proteinExistence type="predicted"/>
<reference evidence="3 4" key="1">
    <citation type="journal article" date="2016" name="Virology">
        <title>The genomic content and context of auxiliary metabolic genes in marine cyanomyoviruses.</title>
        <authorList>
            <person name="Crummett L.T."/>
            <person name="Puxty R.J."/>
            <person name="Weihe C."/>
            <person name="Marston M.F."/>
            <person name="Martiny J.B."/>
        </authorList>
    </citation>
    <scope>NUCLEOTIDE SEQUENCE [LARGE SCALE GENOMIC DNA]</scope>
    <source>
        <strain evidence="1">0910CC49</strain>
        <strain evidence="2">0910SB42</strain>
    </source>
</reference>
<name>A0A1D8KUG6_9CAUD</name>
<gene>
    <name evidence="1" type="ORF">C490910_047</name>
    <name evidence="2" type="ORF">S420910_047</name>
</gene>
<dbReference type="Proteomes" id="UP000203902">
    <property type="component" value="Segment"/>
</dbReference>
<evidence type="ECO:0000313" key="3">
    <source>
        <dbReference type="Proteomes" id="UP000203902"/>
    </source>
</evidence>
<dbReference type="EMBL" id="KU686213">
    <property type="protein sequence ID" value="AOV62237.1"/>
    <property type="molecule type" value="Genomic_DNA"/>
</dbReference>
<keyword evidence="3" id="KW-1185">Reference proteome</keyword>
<sequence>MSIQTGDTVIFRGGVIPEQVKYSGSDYPSDLTIGKTYVVASVEKTSSYTNLTLENTEGRFNSNQFQVA</sequence>
<evidence type="ECO:0000313" key="1">
    <source>
        <dbReference type="EMBL" id="AOV61971.1"/>
    </source>
</evidence>
<organism evidence="2 4">
    <name type="scientific">Synechococcus phage S-CAM7</name>
    <dbReference type="NCBI Taxonomy" id="1883368"/>
    <lineage>
        <taxon>Viruses</taxon>
        <taxon>Duplodnaviria</taxon>
        <taxon>Heunggongvirae</taxon>
        <taxon>Uroviricota</taxon>
        <taxon>Caudoviricetes</taxon>
        <taxon>Pantevenvirales</taxon>
        <taxon>Kyanoviridae</taxon>
        <taxon>Mazuvirus</taxon>
        <taxon>Mazuvirus scam7</taxon>
    </lineage>
</organism>
<dbReference type="RefSeq" id="YP_009322980.1">
    <property type="nucleotide sequence ID" value="NC_031927.1"/>
</dbReference>
<dbReference type="KEGG" id="vg:30308101"/>
<evidence type="ECO:0000313" key="4">
    <source>
        <dbReference type="Proteomes" id="UP000226384"/>
    </source>
</evidence>
<dbReference type="GeneID" id="30308101"/>
<protein>
    <submittedName>
        <fullName evidence="2">Uncharacterized protein</fullName>
    </submittedName>
</protein>